<reference evidence="1 2" key="1">
    <citation type="submission" date="2015-12" db="EMBL/GenBank/DDBJ databases">
        <title>Genome sequence of Tistrella mobilis MCCC 1A02139.</title>
        <authorList>
            <person name="Lu L."/>
            <person name="Lai Q."/>
            <person name="Shao Z."/>
            <person name="Qian P."/>
        </authorList>
    </citation>
    <scope>NUCLEOTIDE SEQUENCE [LARGE SCALE GENOMIC DNA]</scope>
    <source>
        <strain evidence="1 2">MCCC 1A02139</strain>
    </source>
</reference>
<gene>
    <name evidence="1" type="ORF">AUP44_03060</name>
</gene>
<dbReference type="Proteomes" id="UP000075787">
    <property type="component" value="Unassembled WGS sequence"/>
</dbReference>
<dbReference type="OrthoDB" id="7348097at2"/>
<dbReference type="AlphaFoldDB" id="A0A161R5X9"/>
<name>A0A161R5X9_9PROT</name>
<dbReference type="EMBL" id="LPZR01000079">
    <property type="protein sequence ID" value="KYO54796.1"/>
    <property type="molecule type" value="Genomic_DNA"/>
</dbReference>
<dbReference type="InterPro" id="IPR025690">
    <property type="entry name" value="Methyltransf_put"/>
</dbReference>
<proteinExistence type="predicted"/>
<evidence type="ECO:0000313" key="2">
    <source>
        <dbReference type="Proteomes" id="UP000075787"/>
    </source>
</evidence>
<protein>
    <recommendedName>
        <fullName evidence="3">S-adenosyl-L-methionine methyltransferase</fullName>
    </recommendedName>
</protein>
<comment type="caution">
    <text evidence="1">The sequence shown here is derived from an EMBL/GenBank/DDBJ whole genome shotgun (WGS) entry which is preliminary data.</text>
</comment>
<dbReference type="RefSeq" id="WP_062762681.1">
    <property type="nucleotide sequence ID" value="NZ_CP121045.1"/>
</dbReference>
<accession>A0A161R5X9</accession>
<evidence type="ECO:0000313" key="1">
    <source>
        <dbReference type="EMBL" id="KYO54796.1"/>
    </source>
</evidence>
<dbReference type="Gene3D" id="3.40.50.150">
    <property type="entry name" value="Vaccinia Virus protein VP39"/>
    <property type="match status" value="1"/>
</dbReference>
<sequence length="166" mass="17913">MSRLDSFIRRLTAQRACLDRAAEIIRDLDGPVLELGLGNGRTYDHLRSILPDREIFVFERKVAAHPDCIPDDAHLISGDLAETLPRAAERIPAPAALAHADIGSGDAEATARNAARVAVALPVLLAPGAVVAADQPLDDPRLRPIDLPEGVAPGRYHLYLRVEVPE</sequence>
<organism evidence="1 2">
    <name type="scientific">Tistrella mobilis</name>
    <dbReference type="NCBI Taxonomy" id="171437"/>
    <lineage>
        <taxon>Bacteria</taxon>
        <taxon>Pseudomonadati</taxon>
        <taxon>Pseudomonadota</taxon>
        <taxon>Alphaproteobacteria</taxon>
        <taxon>Geminicoccales</taxon>
        <taxon>Geminicoccaceae</taxon>
        <taxon>Tistrella</taxon>
    </lineage>
</organism>
<dbReference type="InterPro" id="IPR029063">
    <property type="entry name" value="SAM-dependent_MTases_sf"/>
</dbReference>
<dbReference type="Pfam" id="PF12692">
    <property type="entry name" value="Methyltransf_17"/>
    <property type="match status" value="1"/>
</dbReference>
<evidence type="ECO:0008006" key="3">
    <source>
        <dbReference type="Google" id="ProtNLM"/>
    </source>
</evidence>
<dbReference type="GeneID" id="97239878"/>